<dbReference type="WBParaSite" id="PDA_v2.g2067.t1">
    <property type="protein sequence ID" value="PDA_v2.g2067.t1"/>
    <property type="gene ID" value="PDA_v2.g2067"/>
</dbReference>
<dbReference type="AlphaFoldDB" id="A0A914PQ26"/>
<protein>
    <submittedName>
        <fullName evidence="3">Uncharacterized protein</fullName>
    </submittedName>
</protein>
<name>A0A914PQ26_9BILA</name>
<reference evidence="3" key="1">
    <citation type="submission" date="2022-11" db="UniProtKB">
        <authorList>
            <consortium name="WormBaseParasite"/>
        </authorList>
    </citation>
    <scope>IDENTIFICATION</scope>
</reference>
<feature type="compositionally biased region" description="Basic and acidic residues" evidence="1">
    <location>
        <begin position="62"/>
        <end position="75"/>
    </location>
</feature>
<accession>A0A914PQ26</accession>
<keyword evidence="2" id="KW-1185">Reference proteome</keyword>
<proteinExistence type="predicted"/>
<organism evidence="2 3">
    <name type="scientific">Panagrolaimus davidi</name>
    <dbReference type="NCBI Taxonomy" id="227884"/>
    <lineage>
        <taxon>Eukaryota</taxon>
        <taxon>Metazoa</taxon>
        <taxon>Ecdysozoa</taxon>
        <taxon>Nematoda</taxon>
        <taxon>Chromadorea</taxon>
        <taxon>Rhabditida</taxon>
        <taxon>Tylenchina</taxon>
        <taxon>Panagrolaimomorpha</taxon>
        <taxon>Panagrolaimoidea</taxon>
        <taxon>Panagrolaimidae</taxon>
        <taxon>Panagrolaimus</taxon>
    </lineage>
</organism>
<sequence length="75" mass="8515">MKHIGMAFGERKGHFLAIRPKPKYATWIGRSLKQTQPKPNDTAATVITDHSMLPDNSVRAYTKHDDKEEQSHKGN</sequence>
<evidence type="ECO:0000313" key="3">
    <source>
        <dbReference type="WBParaSite" id="PDA_v2.g2067.t1"/>
    </source>
</evidence>
<evidence type="ECO:0000313" key="2">
    <source>
        <dbReference type="Proteomes" id="UP000887578"/>
    </source>
</evidence>
<feature type="region of interest" description="Disordered" evidence="1">
    <location>
        <begin position="47"/>
        <end position="75"/>
    </location>
</feature>
<evidence type="ECO:0000256" key="1">
    <source>
        <dbReference type="SAM" id="MobiDB-lite"/>
    </source>
</evidence>
<dbReference type="Proteomes" id="UP000887578">
    <property type="component" value="Unplaced"/>
</dbReference>